<dbReference type="GO" id="GO:0036055">
    <property type="term" value="F:protein-succinyllysine desuccinylase activity"/>
    <property type="evidence" value="ECO:0007669"/>
    <property type="project" value="UniProtKB-UniRule"/>
</dbReference>
<feature type="binding site" evidence="3">
    <location>
        <position position="144"/>
    </location>
    <ligand>
        <name>Zn(2+)</name>
        <dbReference type="ChEBI" id="CHEBI:29105"/>
    </ligand>
</feature>
<dbReference type="EMBL" id="LGTL01000005">
    <property type="protein sequence ID" value="KPA82257.1"/>
    <property type="molecule type" value="Genomic_DNA"/>
</dbReference>
<name>A0A0N0VFW4_LEPPY</name>
<dbReference type="Pfam" id="PF02146">
    <property type="entry name" value="SIR2"/>
    <property type="match status" value="1"/>
</dbReference>
<dbReference type="InterPro" id="IPR029035">
    <property type="entry name" value="DHS-like_NAD/FAD-binding_dom"/>
</dbReference>
<dbReference type="GO" id="GO:0005739">
    <property type="term" value="C:mitochondrion"/>
    <property type="evidence" value="ECO:0007669"/>
    <property type="project" value="UniProtKB-SubCell"/>
</dbReference>
<dbReference type="GO" id="GO:0005634">
    <property type="term" value="C:nucleus"/>
    <property type="evidence" value="ECO:0007669"/>
    <property type="project" value="TreeGrafter"/>
</dbReference>
<dbReference type="GO" id="GO:0008270">
    <property type="term" value="F:zinc ion binding"/>
    <property type="evidence" value="ECO:0007669"/>
    <property type="project" value="UniProtKB-UniRule"/>
</dbReference>
<dbReference type="EC" id="2.3.1.-" evidence="3"/>
<sequence length="243" mass="27140">MRPYRCITILTGAGISAESGIPTFRDSNGLWCSHRVEDVACPDAFLTNPALVQRFYNERRSNLLADSVQPNKAHKALATLEKELKGKTKVVVVTQNIDNLHERAGSENVLHMHGELLKVRCTKTGAVFPWLKDIDREVDRCPDCNALYTLRPHIVWFGEMPLFMDDIDAALAETDLFVSIGTSGNVYPAAGFVQRAEFYGAQTLELNLQEGSNNTLFQKSRYGKAGEIVPAWVRTVLEEQSKL</sequence>
<dbReference type="CDD" id="cd01412">
    <property type="entry name" value="SIRT5_Af1_CobB"/>
    <property type="match status" value="1"/>
</dbReference>
<evidence type="ECO:0000256" key="2">
    <source>
        <dbReference type="ARBA" id="ARBA00023027"/>
    </source>
</evidence>
<comment type="similarity">
    <text evidence="3">Belongs to the sirtuin family. Class III subfamily.</text>
</comment>
<proteinExistence type="inferred from homology"/>
<dbReference type="GeneID" id="26903659"/>
<dbReference type="OrthoDB" id="424302at2759"/>
<evidence type="ECO:0000256" key="4">
    <source>
        <dbReference type="PROSITE-ProRule" id="PRU00236"/>
    </source>
</evidence>
<comment type="caution">
    <text evidence="3 4">Lacks conserved residue(s) required for the propagation of feature annotation.</text>
</comment>
<evidence type="ECO:0000313" key="6">
    <source>
        <dbReference type="EMBL" id="KPA82258.1"/>
    </source>
</evidence>
<feature type="binding site" evidence="3">
    <location>
        <position position="59"/>
    </location>
    <ligand>
        <name>substrate</name>
    </ligand>
</feature>
<dbReference type="InterPro" id="IPR026591">
    <property type="entry name" value="Sirtuin_cat_small_dom_sf"/>
</dbReference>
<feature type="binding site" evidence="3">
    <location>
        <begin position="12"/>
        <end position="31"/>
    </location>
    <ligand>
        <name>NAD(+)</name>
        <dbReference type="ChEBI" id="CHEBI:57540"/>
    </ligand>
</feature>
<feature type="binding site" evidence="3">
    <location>
        <begin position="95"/>
        <end position="98"/>
    </location>
    <ligand>
        <name>NAD(+)</name>
        <dbReference type="ChEBI" id="CHEBI:57540"/>
    </ligand>
</feature>
<evidence type="ECO:0000256" key="3">
    <source>
        <dbReference type="HAMAP-Rule" id="MF_03160"/>
    </source>
</evidence>
<organism evidence="6 7">
    <name type="scientific">Leptomonas pyrrhocoris</name>
    <name type="common">Firebug parasite</name>
    <dbReference type="NCBI Taxonomy" id="157538"/>
    <lineage>
        <taxon>Eukaryota</taxon>
        <taxon>Discoba</taxon>
        <taxon>Euglenozoa</taxon>
        <taxon>Kinetoplastea</taxon>
        <taxon>Metakinetoplastina</taxon>
        <taxon>Trypanosomatida</taxon>
        <taxon>Trypanosomatidae</taxon>
        <taxon>Leishmaniinae</taxon>
        <taxon>Leptomonas</taxon>
    </lineage>
</organism>
<feature type="binding site" evidence="3">
    <location>
        <begin position="181"/>
        <end position="183"/>
    </location>
    <ligand>
        <name>NAD(+)</name>
        <dbReference type="ChEBI" id="CHEBI:57540"/>
    </ligand>
</feature>
<feature type="binding site" evidence="3">
    <location>
        <position position="225"/>
    </location>
    <ligand>
        <name>NAD(+)</name>
        <dbReference type="ChEBI" id="CHEBI:57540"/>
    </ligand>
</feature>
<dbReference type="RefSeq" id="XP_015660697.1">
    <property type="nucleotide sequence ID" value="XM_015800690.1"/>
</dbReference>
<keyword evidence="3" id="KW-0479">Metal-binding</keyword>
<feature type="binding site" evidence="3">
    <location>
        <begin position="207"/>
        <end position="209"/>
    </location>
    <ligand>
        <name>NAD(+)</name>
        <dbReference type="ChEBI" id="CHEBI:57540"/>
    </ligand>
</feature>
<dbReference type="Gene3D" id="3.40.50.1220">
    <property type="entry name" value="TPP-binding domain"/>
    <property type="match status" value="1"/>
</dbReference>
<dbReference type="AlphaFoldDB" id="A0A0N0VFW4"/>
<dbReference type="InterPro" id="IPR026590">
    <property type="entry name" value="Ssirtuin_cat_dom"/>
</dbReference>
<dbReference type="InterPro" id="IPR050134">
    <property type="entry name" value="NAD-dep_sirtuin_deacylases"/>
</dbReference>
<comment type="subcellular location">
    <subcellularLocation>
        <location evidence="3">Mitochondrion</location>
    </subcellularLocation>
</comment>
<feature type="domain" description="Deacetylase sirtuin-type" evidence="5">
    <location>
        <begin position="1"/>
        <end position="239"/>
    </location>
</feature>
<evidence type="ECO:0000259" key="5">
    <source>
        <dbReference type="PROSITE" id="PS50305"/>
    </source>
</evidence>
<keyword evidence="7" id="KW-1185">Reference proteome</keyword>
<dbReference type="RefSeq" id="XP_015660696.1">
    <property type="nucleotide sequence ID" value="XM_015800689.1"/>
</dbReference>
<gene>
    <name evidence="6" type="ORF">ABB37_03368</name>
</gene>
<keyword evidence="2 3" id="KW-0520">NAD</keyword>
<comment type="cofactor">
    <cofactor evidence="3">
        <name>Zn(2+)</name>
        <dbReference type="ChEBI" id="CHEBI:29105"/>
    </cofactor>
    <text evidence="3">Binds 1 zinc ion per subunit.</text>
</comment>
<dbReference type="InterPro" id="IPR027546">
    <property type="entry name" value="Sirtuin_class_III"/>
</dbReference>
<keyword evidence="3" id="KW-0862">Zinc</keyword>
<keyword evidence="1 3" id="KW-0808">Transferase</keyword>
<reference evidence="6 7" key="1">
    <citation type="submission" date="2015-07" db="EMBL/GenBank/DDBJ databases">
        <title>High-quality genome of monoxenous trypanosomatid Leptomonas pyrrhocoris.</title>
        <authorList>
            <person name="Flegontov P."/>
            <person name="Butenko A."/>
            <person name="Firsov S."/>
            <person name="Vlcek C."/>
            <person name="Logacheva M.D."/>
            <person name="Field M."/>
            <person name="Filatov D."/>
            <person name="Flegontova O."/>
            <person name="Gerasimov E."/>
            <person name="Jackson A.P."/>
            <person name="Kelly S."/>
            <person name="Opperdoes F."/>
            <person name="O'Reilly A."/>
            <person name="Votypka J."/>
            <person name="Yurchenko V."/>
            <person name="Lukes J."/>
        </authorList>
    </citation>
    <scope>NUCLEOTIDE SEQUENCE [LARGE SCALE GENOMIC DNA]</scope>
    <source>
        <strain evidence="6">H10</strain>
    </source>
</reference>
<dbReference type="PANTHER" id="PTHR11085:SF4">
    <property type="entry name" value="NAD-DEPENDENT PROTEIN DEACYLASE"/>
    <property type="match status" value="1"/>
</dbReference>
<dbReference type="PROSITE" id="PS50305">
    <property type="entry name" value="SIRTUIN"/>
    <property type="match status" value="1"/>
</dbReference>
<feature type="binding site" evidence="3">
    <location>
        <position position="121"/>
    </location>
    <ligand>
        <name>Zn(2+)</name>
        <dbReference type="ChEBI" id="CHEBI:29105"/>
    </ligand>
</feature>
<comment type="catalytic activity">
    <reaction evidence="3">
        <text>N(6)-malonyl-L-lysyl-[protein] + NAD(+) + H2O = 2''-O-malonyl-ADP-D-ribose + nicotinamide + L-lysyl-[protein]</text>
        <dbReference type="Rhea" id="RHEA:47672"/>
        <dbReference type="Rhea" id="RHEA-COMP:9752"/>
        <dbReference type="Rhea" id="RHEA-COMP:11878"/>
        <dbReference type="ChEBI" id="CHEBI:15377"/>
        <dbReference type="ChEBI" id="CHEBI:17154"/>
        <dbReference type="ChEBI" id="CHEBI:29969"/>
        <dbReference type="ChEBI" id="CHEBI:57540"/>
        <dbReference type="ChEBI" id="CHEBI:87831"/>
        <dbReference type="ChEBI" id="CHEBI:87833"/>
    </reaction>
</comment>
<dbReference type="EMBL" id="LGTL01000005">
    <property type="protein sequence ID" value="KPA82258.1"/>
    <property type="molecule type" value="Genomic_DNA"/>
</dbReference>
<evidence type="ECO:0000256" key="1">
    <source>
        <dbReference type="ARBA" id="ARBA00022679"/>
    </source>
</evidence>
<dbReference type="NCBIfam" id="NF001755">
    <property type="entry name" value="PRK00481.1-5"/>
    <property type="match status" value="1"/>
</dbReference>
<dbReference type="OMA" id="KWIAAGP"/>
<evidence type="ECO:0000313" key="7">
    <source>
        <dbReference type="Proteomes" id="UP000037923"/>
    </source>
</evidence>
<dbReference type="PANTHER" id="PTHR11085">
    <property type="entry name" value="NAD-DEPENDENT PROTEIN DEACYLASE SIRTUIN-5, MITOCHONDRIAL-RELATED"/>
    <property type="match status" value="1"/>
</dbReference>
<dbReference type="Gene3D" id="3.30.1600.10">
    <property type="entry name" value="SIR2/SIRT2 'Small Domain"/>
    <property type="match status" value="1"/>
</dbReference>
<protein>
    <recommendedName>
        <fullName evidence="3">NAD-dependent protein deacylase</fullName>
        <ecNumber evidence="3">2.3.1.-</ecNumber>
    </recommendedName>
    <alternativeName>
        <fullName evidence="3">Regulatory protein SIR2 homolog 5</fullName>
    </alternativeName>
</protein>
<keyword evidence="3" id="KW-0496">Mitochondrion</keyword>
<dbReference type="HAMAP" id="MF_01121">
    <property type="entry name" value="Sirtuin_ClassIII"/>
    <property type="match status" value="1"/>
</dbReference>
<comment type="domain">
    <text evidence="3">In contrast to class I sirtuins, class III sirtuins have only weak deacetylase activity. Difference in substrate specificity is probably due to a larger hydrophobic pocket with 2 residues (Tyr-56 and Arg-59) that bind to malonylated and succinylated substrates and define the specificity.</text>
</comment>
<comment type="catalytic activity">
    <reaction evidence="3">
        <text>N(6)-succinyl-L-lysyl-[protein] + NAD(+) + H2O = 2''-O-succinyl-ADP-D-ribose + nicotinamide + L-lysyl-[protein]</text>
        <dbReference type="Rhea" id="RHEA:47668"/>
        <dbReference type="Rhea" id="RHEA-COMP:9752"/>
        <dbReference type="Rhea" id="RHEA-COMP:11877"/>
        <dbReference type="ChEBI" id="CHEBI:15377"/>
        <dbReference type="ChEBI" id="CHEBI:17154"/>
        <dbReference type="ChEBI" id="CHEBI:29969"/>
        <dbReference type="ChEBI" id="CHEBI:57540"/>
        <dbReference type="ChEBI" id="CHEBI:87830"/>
        <dbReference type="ChEBI" id="CHEBI:87832"/>
    </reaction>
</comment>
<feature type="binding site" evidence="3">
    <location>
        <position position="56"/>
    </location>
    <ligand>
        <name>substrate</name>
    </ligand>
</feature>
<dbReference type="GO" id="GO:0017136">
    <property type="term" value="F:histone deacetylase activity, NAD-dependent"/>
    <property type="evidence" value="ECO:0007669"/>
    <property type="project" value="TreeGrafter"/>
</dbReference>
<dbReference type="GO" id="GO:0070403">
    <property type="term" value="F:NAD+ binding"/>
    <property type="evidence" value="ECO:0007669"/>
    <property type="project" value="UniProtKB-UniRule"/>
</dbReference>
<dbReference type="Proteomes" id="UP000037923">
    <property type="component" value="Unassembled WGS sequence"/>
</dbReference>
<dbReference type="InterPro" id="IPR003000">
    <property type="entry name" value="Sirtuin"/>
</dbReference>
<feature type="active site" description="Proton acceptor" evidence="3">
    <location>
        <position position="113"/>
    </location>
</feature>
<dbReference type="SUPFAM" id="SSF52467">
    <property type="entry name" value="DHS-like NAD/FAD-binding domain"/>
    <property type="match status" value="1"/>
</dbReference>
<comment type="caution">
    <text evidence="6">The sequence shown here is derived from an EMBL/GenBank/DDBJ whole genome shotgun (WGS) entry which is preliminary data.</text>
</comment>
<comment type="function">
    <text evidence="3">NAD-dependent lysine demalonylase, desuccinylase and deglutarylase that specifically removes malonyl, succinyl and glutaryl groups on target proteins. Has weak NAD-dependent protein deacetylase activity; however this activity may not be physiologically relevant in vivo.</text>
</comment>
<comment type="catalytic activity">
    <reaction evidence="3">
        <text>N(6)-glutaryl-L-lysyl-[protein] + NAD(+) + H2O = 2''-O-glutaryl-ADP-D-ribose + nicotinamide + L-lysyl-[protein]</text>
        <dbReference type="Rhea" id="RHEA:47664"/>
        <dbReference type="Rhea" id="RHEA-COMP:9752"/>
        <dbReference type="Rhea" id="RHEA-COMP:11875"/>
        <dbReference type="ChEBI" id="CHEBI:15377"/>
        <dbReference type="ChEBI" id="CHEBI:17154"/>
        <dbReference type="ChEBI" id="CHEBI:29969"/>
        <dbReference type="ChEBI" id="CHEBI:57540"/>
        <dbReference type="ChEBI" id="CHEBI:87828"/>
        <dbReference type="ChEBI" id="CHEBI:87829"/>
    </reaction>
</comment>
<dbReference type="VEuPathDB" id="TriTrypDB:LpyrH10_05_2280"/>
<accession>A0A0N0VFW4</accession>
<dbReference type="GO" id="GO:0036054">
    <property type="term" value="F:protein-malonyllysine demalonylase activity"/>
    <property type="evidence" value="ECO:0007669"/>
    <property type="project" value="UniProtKB-UniRule"/>
</dbReference>